<dbReference type="AlphaFoldDB" id="A0A6N6K538"/>
<dbReference type="CDD" id="cd20693">
    <property type="entry name" value="CdiI_EcoliA0-like"/>
    <property type="match status" value="1"/>
</dbReference>
<reference evidence="1 2" key="1">
    <citation type="submission" date="2018-08" db="EMBL/GenBank/DDBJ databases">
        <title>Complete genomic analysis of a Citrobacter pasteurii isolated from cockles (Cerastoderma edule) containing a new chromosomic qnrB allele.</title>
        <authorList>
            <person name="Rodrigues A."/>
            <person name="Baptista T."/>
            <person name="Quesada A."/>
            <person name="Campos M.J."/>
        </authorList>
    </citation>
    <scope>NUCLEOTIDE SEQUENCE [LARGE SCALE GENOMIC DNA]</scope>
    <source>
        <strain evidence="1 2">BA18</strain>
    </source>
</reference>
<protein>
    <submittedName>
        <fullName evidence="1">Uncharacterized protein</fullName>
    </submittedName>
</protein>
<accession>A0A6N6K538</accession>
<evidence type="ECO:0000313" key="2">
    <source>
        <dbReference type="Proteomes" id="UP000468420"/>
    </source>
</evidence>
<dbReference type="Pfam" id="PF24172">
    <property type="entry name" value="CdiI_ImmP"/>
    <property type="match status" value="1"/>
</dbReference>
<proteinExistence type="predicted"/>
<evidence type="ECO:0000313" key="1">
    <source>
        <dbReference type="EMBL" id="KAA1279381.1"/>
    </source>
</evidence>
<organism evidence="1 2">
    <name type="scientific">Citrobacter pasteurii</name>
    <dbReference type="NCBI Taxonomy" id="1563222"/>
    <lineage>
        <taxon>Bacteria</taxon>
        <taxon>Pseudomonadati</taxon>
        <taxon>Pseudomonadota</taxon>
        <taxon>Gammaproteobacteria</taxon>
        <taxon>Enterobacterales</taxon>
        <taxon>Enterobacteriaceae</taxon>
        <taxon>Citrobacter</taxon>
    </lineage>
</organism>
<dbReference type="InterPro" id="IPR049585">
    <property type="entry name" value="CdiI_EcoliA0-like"/>
</dbReference>
<dbReference type="RefSeq" id="WP_115643151.1">
    <property type="nucleotide sequence ID" value="NZ_QRDC01000004.1"/>
</dbReference>
<dbReference type="Proteomes" id="UP000468420">
    <property type="component" value="Unassembled WGS sequence"/>
</dbReference>
<name>A0A6N6K538_9ENTR</name>
<sequence>MTLFDECKEALSADFNVLDEKDQVRVMGIFNKYPSANGNILWSEIDFKDFETVNDFLNEAVLKNEDVYVIADNADIPIFKTNLRLVFENIYDVTALSPKLFIFNENVILQPLFPTDKIRLGVRLK</sequence>
<dbReference type="EMBL" id="QRDC01000004">
    <property type="protein sequence ID" value="KAA1279381.1"/>
    <property type="molecule type" value="Genomic_DNA"/>
</dbReference>
<comment type="caution">
    <text evidence="1">The sequence shown here is derived from an EMBL/GenBank/DDBJ whole genome shotgun (WGS) entry which is preliminary data.</text>
</comment>
<gene>
    <name evidence="1" type="ORF">DXF85_05465</name>
</gene>